<feature type="region of interest" description="Disordered" evidence="1">
    <location>
        <begin position="24"/>
        <end position="75"/>
    </location>
</feature>
<evidence type="ECO:0000256" key="2">
    <source>
        <dbReference type="SAM" id="SignalP"/>
    </source>
</evidence>
<protein>
    <recommendedName>
        <fullName evidence="5">Lipoprotein</fullName>
    </recommendedName>
</protein>
<evidence type="ECO:0000313" key="4">
    <source>
        <dbReference type="Proteomes" id="UP000676967"/>
    </source>
</evidence>
<keyword evidence="2" id="KW-0732">Signal</keyword>
<organism evidence="3 4">
    <name type="scientific">Actinoplanes ianthinogenes</name>
    <dbReference type="NCBI Taxonomy" id="122358"/>
    <lineage>
        <taxon>Bacteria</taxon>
        <taxon>Bacillati</taxon>
        <taxon>Actinomycetota</taxon>
        <taxon>Actinomycetes</taxon>
        <taxon>Micromonosporales</taxon>
        <taxon>Micromonosporaceae</taxon>
        <taxon>Actinoplanes</taxon>
    </lineage>
</organism>
<feature type="chain" id="PRO_5047437985" description="Lipoprotein" evidence="2">
    <location>
        <begin position="29"/>
        <end position="193"/>
    </location>
</feature>
<keyword evidence="4" id="KW-1185">Reference proteome</keyword>
<reference evidence="3 4" key="1">
    <citation type="submission" date="2020-08" db="EMBL/GenBank/DDBJ databases">
        <title>Whole genome shotgun sequence of Actinoplanes ianthinogenes NBRC 13996.</title>
        <authorList>
            <person name="Komaki H."/>
            <person name="Tamura T."/>
        </authorList>
    </citation>
    <scope>NUCLEOTIDE SEQUENCE [LARGE SCALE GENOMIC DNA]</scope>
    <source>
        <strain evidence="3 4">NBRC 13996</strain>
    </source>
</reference>
<name>A0ABM7LL29_9ACTN</name>
<feature type="signal peptide" evidence="2">
    <location>
        <begin position="1"/>
        <end position="28"/>
    </location>
</feature>
<evidence type="ECO:0000256" key="1">
    <source>
        <dbReference type="SAM" id="MobiDB-lite"/>
    </source>
</evidence>
<feature type="compositionally biased region" description="Low complexity" evidence="1">
    <location>
        <begin position="27"/>
        <end position="70"/>
    </location>
</feature>
<sequence>MSRRLALIPILFLLPLAGCTGKSGSGTAAPPAAATTATPATSAAPVSNSKKPTSTSSSAAPNKAGANKAKQSGSGDPAFGDQYAFLRSGKASTRQVTYDLVEWYEGKEAVKACAEDGETGTENDHCTGWYIRNHNTKLRTLTVDPDALIGMMGDGEMKKVDLKTFLSDVPPDSVISFRIDANRIVRLEQIYLP</sequence>
<gene>
    <name evidence="3" type="ORF">Aiant_06280</name>
</gene>
<evidence type="ECO:0008006" key="5">
    <source>
        <dbReference type="Google" id="ProtNLM"/>
    </source>
</evidence>
<evidence type="ECO:0000313" key="3">
    <source>
        <dbReference type="EMBL" id="BCJ39971.1"/>
    </source>
</evidence>
<dbReference type="RefSeq" id="WP_189330845.1">
    <property type="nucleotide sequence ID" value="NZ_AP023356.1"/>
</dbReference>
<proteinExistence type="predicted"/>
<dbReference type="Proteomes" id="UP000676967">
    <property type="component" value="Chromosome"/>
</dbReference>
<dbReference type="EMBL" id="AP023356">
    <property type="protein sequence ID" value="BCJ39971.1"/>
    <property type="molecule type" value="Genomic_DNA"/>
</dbReference>
<accession>A0ABM7LL29</accession>